<evidence type="ECO:0000256" key="1">
    <source>
        <dbReference type="SAM" id="MobiDB-lite"/>
    </source>
</evidence>
<dbReference type="PANTHER" id="PTHR42851:SF19">
    <property type="entry name" value="PWWP DOMAIN-CONTAINING PROTEIN 2-RELATED"/>
    <property type="match status" value="1"/>
</dbReference>
<dbReference type="AlphaFoldDB" id="A0ABD1LIZ0"/>
<feature type="region of interest" description="Disordered" evidence="1">
    <location>
        <begin position="58"/>
        <end position="81"/>
    </location>
</feature>
<evidence type="ECO:0000313" key="2">
    <source>
        <dbReference type="EMBL" id="KAL2323490.1"/>
    </source>
</evidence>
<sequence length="233" mass="26186">MHQLLAAGDTVTGVKPDKKRNDYKCGRCGLPKKGHICMVSNPCDHEKTQHECNHIISLEQESKPHTPKRKPRWEGNSQNKRVSRASTHDICLASKDCLTPADFDTNGNLGSESSSSKPFDGCYEDPFFCPTALTLKFRNLDCVPSTTYLNKIFSLFGPLLQLKTELLEKTSRAKVIALFQRRSDAEAAFRSAGKYRLFGPSLLGYRLKILPLKLPKVAGKKGRRKKKTNNFCR</sequence>
<dbReference type="InterPro" id="IPR053063">
    <property type="entry name" value="PWWP_domain_containing_PDP"/>
</dbReference>
<accession>A0ABD1LIZ0</accession>
<protein>
    <recommendedName>
        <fullName evidence="4">RRM domain-containing protein</fullName>
    </recommendedName>
</protein>
<dbReference type="PANTHER" id="PTHR42851">
    <property type="entry name" value="ALDOLASE-RELATED"/>
    <property type="match status" value="1"/>
</dbReference>
<reference evidence="2 3" key="1">
    <citation type="submission" date="2024-08" db="EMBL/GenBank/DDBJ databases">
        <title>Insights into the chromosomal genome structure of Flemingia macrophylla.</title>
        <authorList>
            <person name="Ding Y."/>
            <person name="Zhao Y."/>
            <person name="Bi W."/>
            <person name="Wu M."/>
            <person name="Zhao G."/>
            <person name="Gong Y."/>
            <person name="Li W."/>
            <person name="Zhang P."/>
        </authorList>
    </citation>
    <scope>NUCLEOTIDE SEQUENCE [LARGE SCALE GENOMIC DNA]</scope>
    <source>
        <strain evidence="2">DYQJB</strain>
        <tissue evidence="2">Leaf</tissue>
    </source>
</reference>
<organism evidence="2 3">
    <name type="scientific">Flemingia macrophylla</name>
    <dbReference type="NCBI Taxonomy" id="520843"/>
    <lineage>
        <taxon>Eukaryota</taxon>
        <taxon>Viridiplantae</taxon>
        <taxon>Streptophyta</taxon>
        <taxon>Embryophyta</taxon>
        <taxon>Tracheophyta</taxon>
        <taxon>Spermatophyta</taxon>
        <taxon>Magnoliopsida</taxon>
        <taxon>eudicotyledons</taxon>
        <taxon>Gunneridae</taxon>
        <taxon>Pentapetalae</taxon>
        <taxon>rosids</taxon>
        <taxon>fabids</taxon>
        <taxon>Fabales</taxon>
        <taxon>Fabaceae</taxon>
        <taxon>Papilionoideae</taxon>
        <taxon>50 kb inversion clade</taxon>
        <taxon>NPAAA clade</taxon>
        <taxon>indigoferoid/millettioid clade</taxon>
        <taxon>Phaseoleae</taxon>
        <taxon>Flemingia</taxon>
    </lineage>
</organism>
<name>A0ABD1LIZ0_9FABA</name>
<comment type="caution">
    <text evidence="2">The sequence shown here is derived from an EMBL/GenBank/DDBJ whole genome shotgun (WGS) entry which is preliminary data.</text>
</comment>
<evidence type="ECO:0008006" key="4">
    <source>
        <dbReference type="Google" id="ProtNLM"/>
    </source>
</evidence>
<dbReference type="EMBL" id="JBGMDY010000009">
    <property type="protein sequence ID" value="KAL2323490.1"/>
    <property type="molecule type" value="Genomic_DNA"/>
</dbReference>
<proteinExistence type="predicted"/>
<gene>
    <name evidence="2" type="ORF">Fmac_027869</name>
</gene>
<evidence type="ECO:0000313" key="3">
    <source>
        <dbReference type="Proteomes" id="UP001603857"/>
    </source>
</evidence>
<dbReference type="Proteomes" id="UP001603857">
    <property type="component" value="Unassembled WGS sequence"/>
</dbReference>
<keyword evidence="3" id="KW-1185">Reference proteome</keyword>